<keyword evidence="4" id="KW-1185">Reference proteome</keyword>
<dbReference type="SUPFAM" id="SSF46785">
    <property type="entry name" value="Winged helix' DNA-binding domain"/>
    <property type="match status" value="1"/>
</dbReference>
<feature type="domain" description="Transcription regulator TrmB C-terminal" evidence="2">
    <location>
        <begin position="112"/>
        <end position="208"/>
    </location>
</feature>
<dbReference type="EMBL" id="BNCK01000002">
    <property type="protein sequence ID" value="GHF84716.1"/>
    <property type="molecule type" value="Genomic_DNA"/>
</dbReference>
<name>A0A919EHQ9_9GAMM</name>
<accession>A0A919EHQ9</accession>
<gene>
    <name evidence="3" type="ORF">GCM10017161_10230</name>
</gene>
<dbReference type="Pfam" id="PF11495">
    <property type="entry name" value="Regulator_TrmB"/>
    <property type="match status" value="1"/>
</dbReference>
<dbReference type="InterPro" id="IPR002831">
    <property type="entry name" value="Tscrpt_reg_TrmB_N"/>
</dbReference>
<dbReference type="AlphaFoldDB" id="A0A919EHQ9"/>
<dbReference type="InterPro" id="IPR036390">
    <property type="entry name" value="WH_DNA-bd_sf"/>
</dbReference>
<organism evidence="3 4">
    <name type="scientific">Thalassotalea marina</name>
    <dbReference type="NCBI Taxonomy" id="1673741"/>
    <lineage>
        <taxon>Bacteria</taxon>
        <taxon>Pseudomonadati</taxon>
        <taxon>Pseudomonadota</taxon>
        <taxon>Gammaproteobacteria</taxon>
        <taxon>Alteromonadales</taxon>
        <taxon>Colwelliaceae</taxon>
        <taxon>Thalassotalea</taxon>
    </lineage>
</organism>
<dbReference type="Gene3D" id="1.10.10.10">
    <property type="entry name" value="Winged helix-like DNA-binding domain superfamily/Winged helix DNA-binding domain"/>
    <property type="match status" value="1"/>
</dbReference>
<reference evidence="3" key="2">
    <citation type="submission" date="2020-09" db="EMBL/GenBank/DDBJ databases">
        <authorList>
            <person name="Sun Q."/>
            <person name="Kim S."/>
        </authorList>
    </citation>
    <scope>NUCLEOTIDE SEQUENCE</scope>
    <source>
        <strain evidence="3">KCTC 42731</strain>
    </source>
</reference>
<evidence type="ECO:0000313" key="4">
    <source>
        <dbReference type="Proteomes" id="UP000623842"/>
    </source>
</evidence>
<evidence type="ECO:0000259" key="1">
    <source>
        <dbReference type="Pfam" id="PF01978"/>
    </source>
</evidence>
<evidence type="ECO:0000259" key="2">
    <source>
        <dbReference type="Pfam" id="PF11495"/>
    </source>
</evidence>
<dbReference type="InterPro" id="IPR051797">
    <property type="entry name" value="TrmB-like"/>
</dbReference>
<sequence>MEKRQEITQQLIEMGFNSLEAEIYLYLLVYGEQTGYAIAKGINKAAANVYKAIEALSLKGAIEYSISNKKRCIAVHWQQLLERRKKQFDDTWQTLAKNLENFKPHDDQHEQVFQIEQAEQVKAQTLALINNAQHTLLADIDPRALNWFKAALEAAANRGVEIWLKLYQPSDLKGVNIMLRENGEEIFAKTNDTAFTFAADGNAMVMANITLDGHHVVQAYRSNSVLMAFNIYSGLLYEIVLTGVKQLMPNKDYQGVQKLLDQTAHLHPISTENQVFQQYYNQYKNIRQGNI</sequence>
<dbReference type="PANTHER" id="PTHR34293">
    <property type="entry name" value="HTH-TYPE TRANSCRIPTIONAL REGULATOR TRMBL2"/>
    <property type="match status" value="1"/>
</dbReference>
<proteinExistence type="predicted"/>
<dbReference type="PANTHER" id="PTHR34293:SF1">
    <property type="entry name" value="HTH-TYPE TRANSCRIPTIONAL REGULATOR TRMBL2"/>
    <property type="match status" value="1"/>
</dbReference>
<dbReference type="RefSeq" id="WP_189767941.1">
    <property type="nucleotide sequence ID" value="NZ_BNCK01000002.1"/>
</dbReference>
<dbReference type="InterPro" id="IPR021586">
    <property type="entry name" value="Tscrpt_reg_TrmB_C"/>
</dbReference>
<dbReference type="InterPro" id="IPR036388">
    <property type="entry name" value="WH-like_DNA-bd_sf"/>
</dbReference>
<feature type="domain" description="Transcription regulator TrmB N-terminal" evidence="1">
    <location>
        <begin position="13"/>
        <end position="76"/>
    </location>
</feature>
<protein>
    <recommendedName>
        <fullName evidence="5">TrmB family transcriptional regulator</fullName>
    </recommendedName>
</protein>
<dbReference type="Pfam" id="PF01978">
    <property type="entry name" value="TrmB"/>
    <property type="match status" value="1"/>
</dbReference>
<comment type="caution">
    <text evidence="3">The sequence shown here is derived from an EMBL/GenBank/DDBJ whole genome shotgun (WGS) entry which is preliminary data.</text>
</comment>
<reference evidence="3" key="1">
    <citation type="journal article" date="2014" name="Int. J. Syst. Evol. Microbiol.">
        <title>Complete genome sequence of Corynebacterium casei LMG S-19264T (=DSM 44701T), isolated from a smear-ripened cheese.</title>
        <authorList>
            <consortium name="US DOE Joint Genome Institute (JGI-PGF)"/>
            <person name="Walter F."/>
            <person name="Albersmeier A."/>
            <person name="Kalinowski J."/>
            <person name="Ruckert C."/>
        </authorList>
    </citation>
    <scope>NUCLEOTIDE SEQUENCE</scope>
    <source>
        <strain evidence="3">KCTC 42731</strain>
    </source>
</reference>
<evidence type="ECO:0008006" key="5">
    <source>
        <dbReference type="Google" id="ProtNLM"/>
    </source>
</evidence>
<dbReference type="Proteomes" id="UP000623842">
    <property type="component" value="Unassembled WGS sequence"/>
</dbReference>
<evidence type="ECO:0000313" key="3">
    <source>
        <dbReference type="EMBL" id="GHF84716.1"/>
    </source>
</evidence>